<dbReference type="AlphaFoldDB" id="A0A226E5B7"/>
<dbReference type="GO" id="GO:0010628">
    <property type="term" value="P:positive regulation of gene expression"/>
    <property type="evidence" value="ECO:0007669"/>
    <property type="project" value="TreeGrafter"/>
</dbReference>
<dbReference type="SUPFAM" id="SSF49562">
    <property type="entry name" value="C2 domain (Calcium/lipid-binding domain, CaLB)"/>
    <property type="match status" value="2"/>
</dbReference>
<dbReference type="OMA" id="WIEVNDF"/>
<keyword evidence="4" id="KW-1185">Reference proteome</keyword>
<reference evidence="3 4" key="1">
    <citation type="submission" date="2015-12" db="EMBL/GenBank/DDBJ databases">
        <title>The genome of Folsomia candida.</title>
        <authorList>
            <person name="Faddeeva A."/>
            <person name="Derks M.F."/>
            <person name="Anvar Y."/>
            <person name="Smit S."/>
            <person name="Van Straalen N."/>
            <person name="Roelofs D."/>
        </authorList>
    </citation>
    <scope>NUCLEOTIDE SEQUENCE [LARGE SCALE GENOMIC DNA]</scope>
    <source>
        <strain evidence="3 4">VU population</strain>
        <tissue evidence="3">Whole body</tissue>
    </source>
</reference>
<organism evidence="3 4">
    <name type="scientific">Folsomia candida</name>
    <name type="common">Springtail</name>
    <dbReference type="NCBI Taxonomy" id="158441"/>
    <lineage>
        <taxon>Eukaryota</taxon>
        <taxon>Metazoa</taxon>
        <taxon>Ecdysozoa</taxon>
        <taxon>Arthropoda</taxon>
        <taxon>Hexapoda</taxon>
        <taxon>Collembola</taxon>
        <taxon>Entomobryomorpha</taxon>
        <taxon>Isotomoidea</taxon>
        <taxon>Isotomidae</taxon>
        <taxon>Proisotominae</taxon>
        <taxon>Folsomia</taxon>
    </lineage>
</organism>
<accession>A0A226E5B7</accession>
<comment type="caution">
    <text evidence="3">The sequence shown here is derived from an EMBL/GenBank/DDBJ whole genome shotgun (WGS) entry which is preliminary data.</text>
</comment>
<dbReference type="Proteomes" id="UP000198287">
    <property type="component" value="Unassembled WGS sequence"/>
</dbReference>
<sequence length="290" mass="32373">MMSKLAILVVVTTLALVAHSAPVSKAKLRFKVSGRNFPDKDTGFGTTDGYFELYVSTDGGRSKTKLTRSDTISDQENPDWGNIFEFDFDRSKNQWLQFKVYDEDNLREDDTVGRVWINVADYVDKGQITYARLDKEKGYLIIQSADKPAPVDANTPLGQLPFPVGAKDSDTLRFKVSASGLPTKDDVGFIPGNSDPYVIITATDGISGKERDVGRSTTVSSTSNPNWGDVFQFQWDRKKDQRLHFKIYDDDTLREDDKLGSAWIEVNDFVAKGSYTLVLPKKGTLTLTKA</sequence>
<dbReference type="Pfam" id="PF00168">
    <property type="entry name" value="C2"/>
    <property type="match status" value="2"/>
</dbReference>
<dbReference type="InterPro" id="IPR000008">
    <property type="entry name" value="C2_dom"/>
</dbReference>
<dbReference type="PANTHER" id="PTHR47800:SF5">
    <property type="entry name" value="FER-1-LIKE PROTEIN 6"/>
    <property type="match status" value="1"/>
</dbReference>
<dbReference type="SMART" id="SM00239">
    <property type="entry name" value="C2"/>
    <property type="match status" value="2"/>
</dbReference>
<evidence type="ECO:0000256" key="1">
    <source>
        <dbReference type="SAM" id="SignalP"/>
    </source>
</evidence>
<dbReference type="Gene3D" id="2.60.40.150">
    <property type="entry name" value="C2 domain"/>
    <property type="match status" value="2"/>
</dbReference>
<proteinExistence type="predicted"/>
<feature type="chain" id="PRO_5012940337" evidence="1">
    <location>
        <begin position="21"/>
        <end position="290"/>
    </location>
</feature>
<dbReference type="EMBL" id="LNIX01000007">
    <property type="protein sequence ID" value="OXA52061.1"/>
    <property type="molecule type" value="Genomic_DNA"/>
</dbReference>
<feature type="domain" description="C2" evidence="2">
    <location>
        <begin position="156"/>
        <end position="279"/>
    </location>
</feature>
<dbReference type="PROSITE" id="PS50004">
    <property type="entry name" value="C2"/>
    <property type="match status" value="2"/>
</dbReference>
<dbReference type="InterPro" id="IPR035892">
    <property type="entry name" value="C2_domain_sf"/>
</dbReference>
<name>A0A226E5B7_FOLCA</name>
<feature type="signal peptide" evidence="1">
    <location>
        <begin position="1"/>
        <end position="20"/>
    </location>
</feature>
<evidence type="ECO:0000259" key="2">
    <source>
        <dbReference type="PROSITE" id="PS50004"/>
    </source>
</evidence>
<dbReference type="CDD" id="cd00030">
    <property type="entry name" value="C2"/>
    <property type="match status" value="2"/>
</dbReference>
<feature type="domain" description="C2" evidence="2">
    <location>
        <begin position="8"/>
        <end position="132"/>
    </location>
</feature>
<gene>
    <name evidence="3" type="ORF">Fcan01_13294</name>
</gene>
<dbReference type="PANTHER" id="PTHR47800">
    <property type="entry name" value="C2 DOMAIN-CONTAINING PROTEIN"/>
    <property type="match status" value="1"/>
</dbReference>
<keyword evidence="1" id="KW-0732">Signal</keyword>
<evidence type="ECO:0000313" key="3">
    <source>
        <dbReference type="EMBL" id="OXA52061.1"/>
    </source>
</evidence>
<evidence type="ECO:0000313" key="4">
    <source>
        <dbReference type="Proteomes" id="UP000198287"/>
    </source>
</evidence>
<dbReference type="OrthoDB" id="270970at2759"/>
<protein>
    <submittedName>
        <fullName evidence="3">Copine-8</fullName>
    </submittedName>
</protein>